<name>A0A7J5B5E3_9MICO</name>
<keyword evidence="5" id="KW-1185">Reference proteome</keyword>
<dbReference type="Pfam" id="PF25583">
    <property type="entry name" value="WCX"/>
    <property type="match status" value="1"/>
</dbReference>
<feature type="region of interest" description="Disordered" evidence="1">
    <location>
        <begin position="44"/>
        <end position="64"/>
    </location>
</feature>
<organism evidence="4 5">
    <name type="scientific">Pseudoclavibacter terrae</name>
    <dbReference type="NCBI Taxonomy" id="1530195"/>
    <lineage>
        <taxon>Bacteria</taxon>
        <taxon>Bacillati</taxon>
        <taxon>Actinomycetota</taxon>
        <taxon>Actinomycetes</taxon>
        <taxon>Micrococcales</taxon>
        <taxon>Microbacteriaceae</taxon>
        <taxon>Pseudoclavibacter</taxon>
    </lineage>
</organism>
<accession>A0A7J5B5E3</accession>
<dbReference type="PANTHER" id="PTHR34580">
    <property type="match status" value="1"/>
</dbReference>
<dbReference type="InterPro" id="IPR051534">
    <property type="entry name" value="CBASS_pafABC_assoc_protein"/>
</dbReference>
<dbReference type="Proteomes" id="UP000490386">
    <property type="component" value="Unassembled WGS sequence"/>
</dbReference>
<dbReference type="OrthoDB" id="3268930at2"/>
<dbReference type="AlphaFoldDB" id="A0A7J5B5E3"/>
<dbReference type="PROSITE" id="PS52050">
    <property type="entry name" value="WYL"/>
    <property type="match status" value="1"/>
</dbReference>
<dbReference type="InterPro" id="IPR026881">
    <property type="entry name" value="WYL_dom"/>
</dbReference>
<dbReference type="InterPro" id="IPR057727">
    <property type="entry name" value="WCX_dom"/>
</dbReference>
<sequence length="345" mass="37444">MTHERTDRAKAPAAAERQFSLILALLTTERGLTKSDVFETVHGYADDSRDSTSPTAASAREKRFERDKAELRDLGVPLEVIDDPSAAGNNQLARYRVPRGGFAMPAGLEFDADETSLLSLAAQVWREGSVSQESRRGLMKLKALGARTHEDLIGVAPRLRARDAAFEPLSTAIEQGRTVSFSYSKPGEDGAGVRRVEPLALVFADGNWLLVSYDLDRASERMFLLSRIVSAPRQIGSADVSRYPGVTAEQHAARALEELAELAGRQRARLEVREGSDAEVRLRGDTRATSGPWLGVELGYTDVGLLADRIASFGPEVRVISPPELRGLVASRLAWVVSAHTGAPS</sequence>
<dbReference type="PANTHER" id="PTHR34580:SF3">
    <property type="entry name" value="PROTEIN PAFB"/>
    <property type="match status" value="1"/>
</dbReference>
<evidence type="ECO:0000259" key="3">
    <source>
        <dbReference type="Pfam" id="PF25583"/>
    </source>
</evidence>
<dbReference type="EMBL" id="WBJX01000002">
    <property type="protein sequence ID" value="KAB1638364.1"/>
    <property type="molecule type" value="Genomic_DNA"/>
</dbReference>
<evidence type="ECO:0000259" key="2">
    <source>
        <dbReference type="Pfam" id="PF13280"/>
    </source>
</evidence>
<dbReference type="Pfam" id="PF13280">
    <property type="entry name" value="WYL"/>
    <property type="match status" value="1"/>
</dbReference>
<evidence type="ECO:0000313" key="5">
    <source>
        <dbReference type="Proteomes" id="UP000490386"/>
    </source>
</evidence>
<comment type="caution">
    <text evidence="4">The sequence shown here is derived from an EMBL/GenBank/DDBJ whole genome shotgun (WGS) entry which is preliminary data.</text>
</comment>
<evidence type="ECO:0000313" key="4">
    <source>
        <dbReference type="EMBL" id="KAB1638364.1"/>
    </source>
</evidence>
<evidence type="ECO:0000256" key="1">
    <source>
        <dbReference type="SAM" id="MobiDB-lite"/>
    </source>
</evidence>
<gene>
    <name evidence="4" type="ORF">F8O03_08185</name>
</gene>
<protein>
    <submittedName>
        <fullName evidence="4">WYL domain-containing protein</fullName>
    </submittedName>
</protein>
<dbReference type="RefSeq" id="WP_151423427.1">
    <property type="nucleotide sequence ID" value="NZ_WBJX01000002.1"/>
</dbReference>
<feature type="domain" description="WCX" evidence="3">
    <location>
        <begin position="266"/>
        <end position="333"/>
    </location>
</feature>
<proteinExistence type="predicted"/>
<reference evidence="4 5" key="1">
    <citation type="submission" date="2019-09" db="EMBL/GenBank/DDBJ databases">
        <title>Phylogeny of genus Pseudoclavibacter and closely related genus.</title>
        <authorList>
            <person name="Li Y."/>
        </authorList>
    </citation>
    <scope>NUCLEOTIDE SEQUENCE [LARGE SCALE GENOMIC DNA]</scope>
    <source>
        <strain evidence="4 5">THG-MD12</strain>
    </source>
</reference>
<feature type="domain" description="WYL" evidence="2">
    <location>
        <begin position="165"/>
        <end position="230"/>
    </location>
</feature>